<evidence type="ECO:0000313" key="2">
    <source>
        <dbReference type="EMBL" id="GAJ13695.1"/>
    </source>
</evidence>
<protein>
    <submittedName>
        <fullName evidence="2">Uncharacterized protein</fullName>
    </submittedName>
</protein>
<dbReference type="EMBL" id="BARW01031159">
    <property type="protein sequence ID" value="GAJ13695.1"/>
    <property type="molecule type" value="Genomic_DNA"/>
</dbReference>
<keyword evidence="1" id="KW-1133">Transmembrane helix</keyword>
<gene>
    <name evidence="2" type="ORF">S12H4_49634</name>
</gene>
<keyword evidence="1" id="KW-0812">Transmembrane</keyword>
<feature type="transmembrane region" description="Helical" evidence="1">
    <location>
        <begin position="20"/>
        <end position="38"/>
    </location>
</feature>
<name>X1VU70_9ZZZZ</name>
<proteinExistence type="predicted"/>
<accession>X1VU70</accession>
<dbReference type="AlphaFoldDB" id="X1VU70"/>
<feature type="non-terminal residue" evidence="2">
    <location>
        <position position="39"/>
    </location>
</feature>
<organism evidence="2">
    <name type="scientific">marine sediment metagenome</name>
    <dbReference type="NCBI Taxonomy" id="412755"/>
    <lineage>
        <taxon>unclassified sequences</taxon>
        <taxon>metagenomes</taxon>
        <taxon>ecological metagenomes</taxon>
    </lineage>
</organism>
<sequence length="39" mass="4180">MRLKETLLGVPETKSIVEVFRGMGPLITIIGILAVSLAI</sequence>
<keyword evidence="1" id="KW-0472">Membrane</keyword>
<evidence type="ECO:0000256" key="1">
    <source>
        <dbReference type="SAM" id="Phobius"/>
    </source>
</evidence>
<comment type="caution">
    <text evidence="2">The sequence shown here is derived from an EMBL/GenBank/DDBJ whole genome shotgun (WGS) entry which is preliminary data.</text>
</comment>
<reference evidence="2" key="1">
    <citation type="journal article" date="2014" name="Front. Microbiol.">
        <title>High frequency of phylogenetically diverse reductive dehalogenase-homologous genes in deep subseafloor sedimentary metagenomes.</title>
        <authorList>
            <person name="Kawai M."/>
            <person name="Futagami T."/>
            <person name="Toyoda A."/>
            <person name="Takaki Y."/>
            <person name="Nishi S."/>
            <person name="Hori S."/>
            <person name="Arai W."/>
            <person name="Tsubouchi T."/>
            <person name="Morono Y."/>
            <person name="Uchiyama I."/>
            <person name="Ito T."/>
            <person name="Fujiyama A."/>
            <person name="Inagaki F."/>
            <person name="Takami H."/>
        </authorList>
    </citation>
    <scope>NUCLEOTIDE SEQUENCE</scope>
    <source>
        <strain evidence="2">Expedition CK06-06</strain>
    </source>
</reference>